<name>A0A8I3A2B0_9AGAM</name>
<dbReference type="Proteomes" id="UP000683000">
    <property type="component" value="Unassembled WGS sequence"/>
</dbReference>
<feature type="compositionally biased region" description="Polar residues" evidence="1">
    <location>
        <begin position="67"/>
        <end position="84"/>
    </location>
</feature>
<sequence>MDQFESIVNLYGGAMPHLYRKFIEPRLKEDVKSLLAPHACTAPESNCGLEAFWCTMTRQGKLKGSVATPSRSHQSSLSPTPQTTEQHIMTLTLSSESVRNTVFTDERGLPMYKSTTPFRLGVRSTTISRHVASESRIEDPIEVVGRIDWHCFGSSIFTIGGMRLESSVFLPRHGLFGKKRTFTGPDGRRYRWDMYRRDVVLSVDDASRTEIARYHRATLGIIGKRRSASLEIAPHAEHMLDLIVLTFIYVEKLRMDKERQRRAAASSGGGP</sequence>
<evidence type="ECO:0000313" key="4">
    <source>
        <dbReference type="Proteomes" id="UP000683000"/>
    </source>
</evidence>
<protein>
    <recommendedName>
        <fullName evidence="2">DUF6593 domain-containing protein</fullName>
    </recommendedName>
</protein>
<dbReference type="AlphaFoldDB" id="A0A8I3A2B0"/>
<feature type="region of interest" description="Disordered" evidence="1">
    <location>
        <begin position="64"/>
        <end position="84"/>
    </location>
</feature>
<gene>
    <name evidence="3" type="ORF">JVT61DRAFT_15035</name>
</gene>
<keyword evidence="4" id="KW-1185">Reference proteome</keyword>
<feature type="domain" description="DUF6593" evidence="2">
    <location>
        <begin position="97"/>
        <end position="255"/>
    </location>
</feature>
<proteinExistence type="predicted"/>
<accession>A0A8I3A2B0</accession>
<comment type="caution">
    <text evidence="3">The sequence shown here is derived from an EMBL/GenBank/DDBJ whole genome shotgun (WGS) entry which is preliminary data.</text>
</comment>
<evidence type="ECO:0000256" key="1">
    <source>
        <dbReference type="SAM" id="MobiDB-lite"/>
    </source>
</evidence>
<dbReference type="OrthoDB" id="3360976at2759"/>
<dbReference type="Pfam" id="PF20236">
    <property type="entry name" value="DUF6593"/>
    <property type="match status" value="1"/>
</dbReference>
<evidence type="ECO:0000313" key="3">
    <source>
        <dbReference type="EMBL" id="KAG6369316.1"/>
    </source>
</evidence>
<organism evidence="3 4">
    <name type="scientific">Boletus reticuloceps</name>
    <dbReference type="NCBI Taxonomy" id="495285"/>
    <lineage>
        <taxon>Eukaryota</taxon>
        <taxon>Fungi</taxon>
        <taxon>Dikarya</taxon>
        <taxon>Basidiomycota</taxon>
        <taxon>Agaricomycotina</taxon>
        <taxon>Agaricomycetes</taxon>
        <taxon>Agaricomycetidae</taxon>
        <taxon>Boletales</taxon>
        <taxon>Boletineae</taxon>
        <taxon>Boletaceae</taxon>
        <taxon>Boletoideae</taxon>
        <taxon>Boletus</taxon>
    </lineage>
</organism>
<evidence type="ECO:0000259" key="2">
    <source>
        <dbReference type="Pfam" id="PF20236"/>
    </source>
</evidence>
<dbReference type="EMBL" id="JAGFBS010000089">
    <property type="protein sequence ID" value="KAG6369316.1"/>
    <property type="molecule type" value="Genomic_DNA"/>
</dbReference>
<dbReference type="InterPro" id="IPR046528">
    <property type="entry name" value="DUF6593"/>
</dbReference>
<reference evidence="3" key="1">
    <citation type="submission" date="2021-03" db="EMBL/GenBank/DDBJ databases">
        <title>Evolutionary innovations through gain and loss of genes in the ectomycorrhizal Boletales.</title>
        <authorList>
            <person name="Wu G."/>
            <person name="Miyauchi S."/>
            <person name="Morin E."/>
            <person name="Yang Z.-L."/>
            <person name="Xu J."/>
            <person name="Martin F.M."/>
        </authorList>
    </citation>
    <scope>NUCLEOTIDE SEQUENCE</scope>
    <source>
        <strain evidence="3">BR01</strain>
    </source>
</reference>